<name>A0ACB9N566_9MYRT</name>
<dbReference type="Proteomes" id="UP001057402">
    <property type="component" value="Chromosome 8"/>
</dbReference>
<accession>A0ACB9N566</accession>
<organism evidence="1 2">
    <name type="scientific">Melastoma candidum</name>
    <dbReference type="NCBI Taxonomy" id="119954"/>
    <lineage>
        <taxon>Eukaryota</taxon>
        <taxon>Viridiplantae</taxon>
        <taxon>Streptophyta</taxon>
        <taxon>Embryophyta</taxon>
        <taxon>Tracheophyta</taxon>
        <taxon>Spermatophyta</taxon>
        <taxon>Magnoliopsida</taxon>
        <taxon>eudicotyledons</taxon>
        <taxon>Gunneridae</taxon>
        <taxon>Pentapetalae</taxon>
        <taxon>rosids</taxon>
        <taxon>malvids</taxon>
        <taxon>Myrtales</taxon>
        <taxon>Melastomataceae</taxon>
        <taxon>Melastomatoideae</taxon>
        <taxon>Melastomateae</taxon>
        <taxon>Melastoma</taxon>
    </lineage>
</organism>
<gene>
    <name evidence="1" type="ORF">MLD38_029022</name>
</gene>
<sequence length="849" mass="94369">MGKQHHPSMPFFSTFHSLLLLLLLRSPLLLSALTQPNHYFINCGSPVNVSDVITGRVFVGDASHFPNLIFTKSAEAAGDSLSLNTTSDIYRSARIFRQPLSSYALDVSASPGNYILRLHFFAFDSKENLSSAVFDVSVPGNLVLLKDFQVSGGASPVVKEFWLNLSVSRFVVYFNPKASSFAFVNALEVFLVIPQGFIPDRAPSINVTGKGTNYDGILHEVLQVVYRVNVGGDDIVSENDSTLWRTWKNDSSYALAPNATTPKSKQSPPTYQSDDDKYLATDYVYQTAKIMTRSTTNISKPNATWRFDVSPKSRYIVRAHFCDIISTSPSDVHIFNLYVYGNFAEVINSFNKTLGITETETAFHFDCVVYSDDYGVLNISIGFRNDSLSTAAYLNGLEVLKMMGNWDYRYVNQPGHGRAKVLAGTIAGSVSFLVIVVVVIVLMLKYRKPKQTATLDWPTLSVFRSTEGGVSSSDSRLTDHTVQNLHLGLKLSLAEIHFATNHFDEKLLIGKGGFGNVYKGVLRDNTQVAVKRSKPGQGQGILEFQTEIIVLSKIQHRHLVSLIGYCDERSEMILVFDFMEKRALRDHLYGSDLPPLSWKQRLDICIGAARGLHYLHKGSVSAIIHRDVKSTNILLDSNFVAKVADFGLSKFGPPDHEGTHFSTNIKGTFGYLDPEYFKTEQLTEKSDVYSFGVVLLEVLCAKPALNPSLPRDQMNLAEWGMASFQNGTIEEMIDVSLAGQINQNSLRKFCETAEKCLRDDSDKRPNMGDVIWDLEYALQLQQTGIQKQTGMDSMTDGSSMLALSNMQRFPSFSMSFVGGDDSGTAEPRETESKQTDTDVFSQMSIKEAR</sequence>
<comment type="caution">
    <text evidence="1">The sequence shown here is derived from an EMBL/GenBank/DDBJ whole genome shotgun (WGS) entry which is preliminary data.</text>
</comment>
<evidence type="ECO:0000313" key="1">
    <source>
        <dbReference type="EMBL" id="KAI4330769.1"/>
    </source>
</evidence>
<evidence type="ECO:0000313" key="2">
    <source>
        <dbReference type="Proteomes" id="UP001057402"/>
    </source>
</evidence>
<protein>
    <submittedName>
        <fullName evidence="1">Uncharacterized protein</fullName>
    </submittedName>
</protein>
<reference evidence="2" key="1">
    <citation type="journal article" date="2023" name="Front. Plant Sci.">
        <title>Chromosomal-level genome assembly of Melastoma candidum provides insights into trichome evolution.</title>
        <authorList>
            <person name="Zhong Y."/>
            <person name="Wu W."/>
            <person name="Sun C."/>
            <person name="Zou P."/>
            <person name="Liu Y."/>
            <person name="Dai S."/>
            <person name="Zhou R."/>
        </authorList>
    </citation>
    <scope>NUCLEOTIDE SEQUENCE [LARGE SCALE GENOMIC DNA]</scope>
</reference>
<proteinExistence type="predicted"/>
<dbReference type="EMBL" id="CM042887">
    <property type="protein sequence ID" value="KAI4330769.1"/>
    <property type="molecule type" value="Genomic_DNA"/>
</dbReference>
<keyword evidence="2" id="KW-1185">Reference proteome</keyword>